<dbReference type="PANTHER" id="PTHR43053:SF3">
    <property type="entry name" value="ALPHA-GALACTOSIDASE C-RELATED"/>
    <property type="match status" value="1"/>
</dbReference>
<organism evidence="9">
    <name type="scientific">Streptomyces sp. S27</name>
    <dbReference type="NCBI Taxonomy" id="548525"/>
    <lineage>
        <taxon>Bacteria</taxon>
        <taxon>Bacillati</taxon>
        <taxon>Actinomycetota</taxon>
        <taxon>Actinomycetes</taxon>
        <taxon>Kitasatosporales</taxon>
        <taxon>Streptomycetaceae</taxon>
        <taxon>Streptomyces</taxon>
    </lineage>
</organism>
<dbReference type="InterPro" id="IPR017853">
    <property type="entry name" value="GH"/>
</dbReference>
<keyword evidence="3 5" id="KW-0378">Hydrolase</keyword>
<evidence type="ECO:0000259" key="7">
    <source>
        <dbReference type="Pfam" id="PF16874"/>
    </source>
</evidence>
<evidence type="ECO:0000256" key="1">
    <source>
        <dbReference type="ARBA" id="ARBA00001255"/>
    </source>
</evidence>
<dbReference type="Pfam" id="PF02065">
    <property type="entry name" value="Melibiase"/>
    <property type="match status" value="1"/>
</dbReference>
<dbReference type="GO" id="GO:0016052">
    <property type="term" value="P:carbohydrate catabolic process"/>
    <property type="evidence" value="ECO:0007669"/>
    <property type="project" value="InterPro"/>
</dbReference>
<comment type="catalytic activity">
    <reaction evidence="1 5">
        <text>Hydrolysis of terminal, non-reducing alpha-D-galactose residues in alpha-D-galactosides, including galactose oligosaccharides, galactomannans and galactolipids.</text>
        <dbReference type="EC" id="3.2.1.22"/>
    </reaction>
</comment>
<evidence type="ECO:0000256" key="6">
    <source>
        <dbReference type="PIRSR" id="PIRSR005536-1"/>
    </source>
</evidence>
<dbReference type="InterPro" id="IPR031705">
    <property type="entry name" value="Glyco_hydro_36_C"/>
</dbReference>
<comment type="similarity">
    <text evidence="5">Belongs to the glycosyl hydrolase.</text>
</comment>
<proteinExistence type="inferred from homology"/>
<dbReference type="GO" id="GO:0004557">
    <property type="term" value="F:alpha-galactosidase activity"/>
    <property type="evidence" value="ECO:0007669"/>
    <property type="project" value="UniProtKB-UniRule"/>
</dbReference>
<sequence>MPVWPGRRHTVASRSAPLPLDVTHLRAAGVSLVLDLTGGTLPRVLHWGADLGTLGPEELGSLRLAGAPQPIGFSVDGPVEVSVLPEQSAGWLGTPGLVGNRGGRDFSTAFAVREAALTGPVEGSRSPGGGGGAIVTVLARDEAAALDLELVIELTASGLVRQRATVANRGSSPFTVDAVNLTLPVPAEAVELLDFTGHHLRERSPQRTAFTQGLRMRENRTGRTGYDSAYLLAAGTAGFGNRSGEVWAVHTAWSGNHRTFAERTFHSVSLLGSGELLLSGEVVLEPGESYASPWQYGSYGRHGLDEVSARFHRWLRSRPHHPSTPRPVTLNTWEAVYFDHDLDRLRALADAAAAVGAERFVLDDGWFGSRRDDRRALGDWYVSDEVWPDGLGPLTGHVTGLGMQFGLWVEPEMVNEDSDLARAHPDWVMAAGDRLPGAARHQQVLDLARPEAFAYILGRLDELLEAYPIAYLKWDHNRDLVDAGHRPTGRAGVHGQTRAVYRLMDELRRRHPGVEIESCSSGGGRVDLEILQRTDRVWVSDCIDALERQTIQRWTNALIPLELMGTHVGSDVAHTTGRRHPVDFRAGTALFGHFGIEWDLTAAAPEELARLAQWVDLYKELRGLLHTGVRVHADHPDPAHRLHGVVAEDGSDAVYALVATASSAMYPAGAIRLPGLDADAVYRVRPQAPGDLPDGNAHHWGVRLPWWTPEGVRLPGRVLAAAGLQAPVLHPERLVLLRATRV</sequence>
<dbReference type="CDD" id="cd14791">
    <property type="entry name" value="GH36"/>
    <property type="match status" value="1"/>
</dbReference>
<dbReference type="SUPFAM" id="SSF51445">
    <property type="entry name" value="(Trans)glycosidases"/>
    <property type="match status" value="1"/>
</dbReference>
<keyword evidence="4 5" id="KW-0326">Glycosidase</keyword>
<dbReference type="EMBL" id="FJ529818">
    <property type="protein sequence ID" value="ACN78885.1"/>
    <property type="molecule type" value="Genomic_DNA"/>
</dbReference>
<evidence type="ECO:0000256" key="5">
    <source>
        <dbReference type="PIRNR" id="PIRNR005536"/>
    </source>
</evidence>
<feature type="active site" description="Proton donor" evidence="6">
    <location>
        <position position="541"/>
    </location>
</feature>
<dbReference type="Gene3D" id="2.70.98.60">
    <property type="entry name" value="alpha-galactosidase from lactobacil brevis"/>
    <property type="match status" value="1"/>
</dbReference>
<dbReference type="EMBL" id="HM750247">
    <property type="protein sequence ID" value="ADK91095.1"/>
    <property type="molecule type" value="Genomic_DNA"/>
</dbReference>
<dbReference type="InterPro" id="IPR013785">
    <property type="entry name" value="Aldolase_TIM"/>
</dbReference>
<evidence type="ECO:0000256" key="2">
    <source>
        <dbReference type="ARBA" id="ARBA00012755"/>
    </source>
</evidence>
<dbReference type="CAZy" id="GH36">
    <property type="family name" value="Glycoside Hydrolase Family 36"/>
</dbReference>
<dbReference type="PANTHER" id="PTHR43053">
    <property type="entry name" value="GLYCOSIDASE FAMILY 31"/>
    <property type="match status" value="1"/>
</dbReference>
<evidence type="ECO:0000259" key="8">
    <source>
        <dbReference type="Pfam" id="PF16875"/>
    </source>
</evidence>
<dbReference type="InterPro" id="IPR031704">
    <property type="entry name" value="Glyco_hydro_36_N"/>
</dbReference>
<dbReference type="InterPro" id="IPR002252">
    <property type="entry name" value="Glyco_hydro_36"/>
</dbReference>
<reference evidence="9" key="1">
    <citation type="submission" date="2008-12" db="EMBL/GenBank/DDBJ databases">
        <title>Cloning and over expression of a novel GH-36 alpha-galactosidase from Streptomyces sp. S27.</title>
        <authorList>
            <person name="Cao Y."/>
            <person name="Yao B."/>
        </authorList>
    </citation>
    <scope>NUCLEOTIDE SEQUENCE</scope>
    <source>
        <strain evidence="9">S27</strain>
    </source>
</reference>
<evidence type="ECO:0000256" key="4">
    <source>
        <dbReference type="ARBA" id="ARBA00023295"/>
    </source>
</evidence>
<dbReference type="Pfam" id="PF16875">
    <property type="entry name" value="Glyco_hydro_36N"/>
    <property type="match status" value="1"/>
</dbReference>
<reference evidence="10" key="2">
    <citation type="journal article" date="2010" name="Enzyme Microb. Technol.">
        <title>Properties of a novel alpha-galactosidase from Streptomyces sp. S27 and its potential for soybean processing.</title>
        <authorList>
            <person name="Cao Y."/>
            <person name="Yuan T."/>
            <person name="Shi P."/>
            <person name="Luo H."/>
            <person name="Li N."/>
            <person name="Meng K."/>
            <person name="Bai Y."/>
            <person name="Yang P."/>
            <person name="Zhou Z."/>
            <person name="Zhang Z."/>
            <person name="Yao B."/>
        </authorList>
    </citation>
    <scope>NUCLEOTIDE SEQUENCE</scope>
    <source>
        <strain evidence="10">S27</strain>
    </source>
</reference>
<dbReference type="EC" id="3.2.1.22" evidence="2 5"/>
<dbReference type="FunFam" id="3.20.20.70:FF:000118">
    <property type="entry name" value="Alpha-galactosidase"/>
    <property type="match status" value="1"/>
</dbReference>
<dbReference type="PRINTS" id="PR00743">
    <property type="entry name" value="GLHYDRLASE36"/>
</dbReference>
<name>D2DFB3_9ACTN</name>
<evidence type="ECO:0000313" key="9">
    <source>
        <dbReference type="EMBL" id="ACN78885.1"/>
    </source>
</evidence>
<evidence type="ECO:0000256" key="3">
    <source>
        <dbReference type="ARBA" id="ARBA00022801"/>
    </source>
</evidence>
<gene>
    <name evidence="9" type="primary">aga</name>
</gene>
<dbReference type="InterPro" id="IPR050985">
    <property type="entry name" value="Alpha-glycosidase_related"/>
</dbReference>
<feature type="domain" description="Glycosyl hydrolase family 36 C-terminal" evidence="7">
    <location>
        <begin position="645"/>
        <end position="727"/>
    </location>
</feature>
<protein>
    <recommendedName>
        <fullName evidence="2 5">Alpha-galactosidase</fullName>
        <ecNumber evidence="2 5">3.2.1.22</ecNumber>
    </recommendedName>
</protein>
<feature type="active site" description="Nucleophile" evidence="6">
    <location>
        <position position="475"/>
    </location>
</feature>
<dbReference type="Gene3D" id="2.60.40.1180">
    <property type="entry name" value="Golgi alpha-mannosidase II"/>
    <property type="match status" value="1"/>
</dbReference>
<dbReference type="InterPro" id="IPR038417">
    <property type="entry name" value="Alpga-gal_N_sf"/>
</dbReference>
<accession>D2DFB3</accession>
<evidence type="ECO:0000313" key="10">
    <source>
        <dbReference type="EMBL" id="ADK91095.1"/>
    </source>
</evidence>
<dbReference type="Pfam" id="PF16874">
    <property type="entry name" value="Glyco_hydro_36C"/>
    <property type="match status" value="1"/>
</dbReference>
<dbReference type="PIRSF" id="PIRSF005536">
    <property type="entry name" value="Agal"/>
    <property type="match status" value="1"/>
</dbReference>
<dbReference type="Gene3D" id="3.20.20.70">
    <property type="entry name" value="Aldolase class I"/>
    <property type="match status" value="1"/>
</dbReference>
<dbReference type="AlphaFoldDB" id="D2DFB3"/>
<dbReference type="InterPro" id="IPR013780">
    <property type="entry name" value="Glyco_hydro_b"/>
</dbReference>
<feature type="domain" description="Glycosyl hydrolase family 36 N-terminal" evidence="8">
    <location>
        <begin position="41"/>
        <end position="284"/>
    </location>
</feature>